<name>A0ABQ0MD09_MYCCL</name>
<evidence type="ECO:0000313" key="2">
    <source>
        <dbReference type="EMBL" id="GAT60727.1"/>
    </source>
</evidence>
<feature type="region of interest" description="Disordered" evidence="1">
    <location>
        <begin position="241"/>
        <end position="293"/>
    </location>
</feature>
<dbReference type="EMBL" id="DF849967">
    <property type="protein sequence ID" value="GAT60727.1"/>
    <property type="molecule type" value="Genomic_DNA"/>
</dbReference>
<protein>
    <submittedName>
        <fullName evidence="2">Uncharacterized protein</fullName>
    </submittedName>
</protein>
<organism evidence="2 3">
    <name type="scientific">Mycena chlorophos</name>
    <name type="common">Agaric fungus</name>
    <name type="synonym">Agaricus chlorophos</name>
    <dbReference type="NCBI Taxonomy" id="658473"/>
    <lineage>
        <taxon>Eukaryota</taxon>
        <taxon>Fungi</taxon>
        <taxon>Dikarya</taxon>
        <taxon>Basidiomycota</taxon>
        <taxon>Agaricomycotina</taxon>
        <taxon>Agaricomycetes</taxon>
        <taxon>Agaricomycetidae</taxon>
        <taxon>Agaricales</taxon>
        <taxon>Marasmiineae</taxon>
        <taxon>Mycenaceae</taxon>
        <taxon>Mycena</taxon>
    </lineage>
</organism>
<dbReference type="Proteomes" id="UP000815677">
    <property type="component" value="Unassembled WGS sequence"/>
</dbReference>
<sequence length="293" mass="31800">MDELFLERLDTFCISSIRTFAEREGKSFEGAYVQIRLGCLDGQTETRQLVAEWHGRHLFSPQQPSAASDRATRVKSTLSDTSRILESLSATAGVESFVLAVDPTEDGTNDPGFLGGSVVGREYWRGMRGGGEPGARAFKSHCVKAFQASSPSTSTTNARTIKSTLYDAVRTALRTASGVRNAEMKWTNPALLNIYGVALVGWPPSIPAQNPSSLKADQNKQLLEALENGTMYFTRILAMPQQSSDPSRAPTPPVAPPSEDESSFAWAIQYEPEPLSTSGEDEGDRPAKRARPG</sequence>
<evidence type="ECO:0000256" key="1">
    <source>
        <dbReference type="SAM" id="MobiDB-lite"/>
    </source>
</evidence>
<evidence type="ECO:0000313" key="3">
    <source>
        <dbReference type="Proteomes" id="UP000815677"/>
    </source>
</evidence>
<proteinExistence type="predicted"/>
<reference evidence="2" key="1">
    <citation type="submission" date="2014-09" db="EMBL/GenBank/DDBJ databases">
        <title>Genome sequence of the luminous mushroom Mycena chlorophos for searching fungal bioluminescence genes.</title>
        <authorList>
            <person name="Tanaka Y."/>
            <person name="Kasuga D."/>
            <person name="Oba Y."/>
            <person name="Hase S."/>
            <person name="Sato K."/>
            <person name="Oba Y."/>
            <person name="Sakakibara Y."/>
        </authorList>
    </citation>
    <scope>NUCLEOTIDE SEQUENCE</scope>
</reference>
<gene>
    <name evidence="2" type="ORF">MCHLO_16833</name>
</gene>
<keyword evidence="3" id="KW-1185">Reference proteome</keyword>
<accession>A0ABQ0MD09</accession>